<protein>
    <recommendedName>
        <fullName evidence="3">AP2 domain-containing protein</fullName>
    </recommendedName>
</protein>
<dbReference type="EMBL" id="CP098755">
    <property type="protein sequence ID" value="USG65144.1"/>
    <property type="molecule type" value="Genomic_DNA"/>
</dbReference>
<proteinExistence type="predicted"/>
<evidence type="ECO:0000313" key="2">
    <source>
        <dbReference type="Proteomes" id="UP001056500"/>
    </source>
</evidence>
<evidence type="ECO:0008006" key="3">
    <source>
        <dbReference type="Google" id="ProtNLM"/>
    </source>
</evidence>
<evidence type="ECO:0000313" key="1">
    <source>
        <dbReference type="EMBL" id="USG65144.1"/>
    </source>
</evidence>
<dbReference type="Proteomes" id="UP001056500">
    <property type="component" value="Chromosome"/>
</dbReference>
<dbReference type="InterPro" id="IPR016177">
    <property type="entry name" value="DNA-bd_dom_sf"/>
</dbReference>
<dbReference type="RefSeq" id="WP_251872248.1">
    <property type="nucleotide sequence ID" value="NZ_CP098755.1"/>
</dbReference>
<organism evidence="1 2">
    <name type="scientific">Brevibacillus ruminantium</name>
    <dbReference type="NCBI Taxonomy" id="2950604"/>
    <lineage>
        <taxon>Bacteria</taxon>
        <taxon>Bacillati</taxon>
        <taxon>Bacillota</taxon>
        <taxon>Bacilli</taxon>
        <taxon>Bacillales</taxon>
        <taxon>Paenibacillaceae</taxon>
        <taxon>Brevibacillus</taxon>
    </lineage>
</organism>
<accession>A0ABY4WEI7</accession>
<gene>
    <name evidence="1" type="ORF">NDK47_23975</name>
</gene>
<reference evidence="1" key="1">
    <citation type="submission" date="2022-06" db="EMBL/GenBank/DDBJ databases">
        <title>Genome sequencing of Brevibacillus sp. BB3-R1.</title>
        <authorList>
            <person name="Heo J."/>
            <person name="Lee D."/>
            <person name="Won M."/>
            <person name="Han B.-H."/>
            <person name="Hong S.-B."/>
            <person name="Kwon S.-W."/>
        </authorList>
    </citation>
    <scope>NUCLEOTIDE SEQUENCE</scope>
    <source>
        <strain evidence="1">BB3-R1</strain>
    </source>
</reference>
<dbReference type="SUPFAM" id="SSF54171">
    <property type="entry name" value="DNA-binding domain"/>
    <property type="match status" value="1"/>
</dbReference>
<name>A0ABY4WEI7_9BACL</name>
<sequence>MKHELIPGQRFNRLEVIREVDKKNNRRQVLCKCDCGNEKVVNLYKLLDGLTRSCGCLNREAIARSRFKDLTNHKFGRLRVIGTDGNMRHNRSVMWECECECGEIVPVSSRDLTSGNKKSCGCLIPDHTSTLKEHNEKHHTVDGVFVPLLKQKLQKNSTTGAKGVSIQRKKDGSIKYVANITIKGKRHYLGIFDEKEDAIAARAAAEEKYHKPYLEGSNDGNSKN</sequence>
<keyword evidence="2" id="KW-1185">Reference proteome</keyword>